<comment type="caution">
    <text evidence="1">The sequence shown here is derived from an EMBL/GenBank/DDBJ whole genome shotgun (WGS) entry which is preliminary data.</text>
</comment>
<evidence type="ECO:0000313" key="2">
    <source>
        <dbReference type="Proteomes" id="UP001604336"/>
    </source>
</evidence>
<proteinExistence type="predicted"/>
<dbReference type="EMBL" id="JBFOLK010000011">
    <property type="protein sequence ID" value="KAL2474767.1"/>
    <property type="molecule type" value="Genomic_DNA"/>
</dbReference>
<dbReference type="Proteomes" id="UP001604336">
    <property type="component" value="Unassembled WGS sequence"/>
</dbReference>
<keyword evidence="2" id="KW-1185">Reference proteome</keyword>
<organism evidence="1 2">
    <name type="scientific">Abeliophyllum distichum</name>
    <dbReference type="NCBI Taxonomy" id="126358"/>
    <lineage>
        <taxon>Eukaryota</taxon>
        <taxon>Viridiplantae</taxon>
        <taxon>Streptophyta</taxon>
        <taxon>Embryophyta</taxon>
        <taxon>Tracheophyta</taxon>
        <taxon>Spermatophyta</taxon>
        <taxon>Magnoliopsida</taxon>
        <taxon>eudicotyledons</taxon>
        <taxon>Gunneridae</taxon>
        <taxon>Pentapetalae</taxon>
        <taxon>asterids</taxon>
        <taxon>lamiids</taxon>
        <taxon>Lamiales</taxon>
        <taxon>Oleaceae</taxon>
        <taxon>Forsythieae</taxon>
        <taxon>Abeliophyllum</taxon>
    </lineage>
</organism>
<sequence length="136" mass="15632">MHRGGRTRRLQDILPQTHIAPDRDNIREDDIIEESVYQPPEYSRQGNLVENDPIAIERIAAVVVSAMRSTNRDFSIERATKLGAKVFIGTTNLVVAKAWMIRIERVFDVMGCPNDRKLCLATFLLEDGEYDWWQSV</sequence>
<name>A0ABD1QEW6_9LAMI</name>
<accession>A0ABD1QEW6</accession>
<reference evidence="2" key="1">
    <citation type="submission" date="2024-07" db="EMBL/GenBank/DDBJ databases">
        <title>Two chromosome-level genome assemblies of Korean endemic species Abeliophyllum distichum and Forsythia ovata (Oleaceae).</title>
        <authorList>
            <person name="Jang H."/>
        </authorList>
    </citation>
    <scope>NUCLEOTIDE SEQUENCE [LARGE SCALE GENOMIC DNA]</scope>
</reference>
<evidence type="ECO:0000313" key="1">
    <source>
        <dbReference type="EMBL" id="KAL2474767.1"/>
    </source>
</evidence>
<protein>
    <submittedName>
        <fullName evidence="1">Retrotrans gag domain-containing protein</fullName>
    </submittedName>
</protein>
<gene>
    <name evidence="1" type="ORF">Adt_35503</name>
</gene>
<dbReference type="AlphaFoldDB" id="A0ABD1QEW6"/>